<evidence type="ECO:0000256" key="1">
    <source>
        <dbReference type="ARBA" id="ARBA00004479"/>
    </source>
</evidence>
<evidence type="ECO:0000256" key="13">
    <source>
        <dbReference type="ARBA" id="ARBA00038221"/>
    </source>
</evidence>
<dbReference type="InterPro" id="IPR043136">
    <property type="entry name" value="B30.2/SPRY_sf"/>
</dbReference>
<dbReference type="SMART" id="SM00589">
    <property type="entry name" value="PRY"/>
    <property type="match status" value="1"/>
</dbReference>
<dbReference type="InterPro" id="IPR003599">
    <property type="entry name" value="Ig_sub"/>
</dbReference>
<comment type="function">
    <text evidence="12">Neurotoxin that produces dose-dependent hypolocomotion and hyperalgesia in mice. May directly act on the central nervous system, as it is 6500-fold more potent when administered intracerebroventricularly than intraperitoneal.</text>
</comment>
<comment type="subcellular location">
    <subcellularLocation>
        <location evidence="1">Membrane</location>
        <topology evidence="1">Single-pass type I membrane protein</topology>
    </subcellularLocation>
</comment>
<keyword evidence="8 14" id="KW-0472">Membrane</keyword>
<dbReference type="InterPro" id="IPR013783">
    <property type="entry name" value="Ig-like_fold"/>
</dbReference>
<evidence type="ECO:0000256" key="9">
    <source>
        <dbReference type="ARBA" id="ARBA00023157"/>
    </source>
</evidence>
<dbReference type="Gene3D" id="2.60.120.920">
    <property type="match status" value="1"/>
</dbReference>
<dbReference type="InterPro" id="IPR003877">
    <property type="entry name" value="SPRY_dom"/>
</dbReference>
<dbReference type="RefSeq" id="XP_007431370.2">
    <property type="nucleotide sequence ID" value="XM_007431308.2"/>
</dbReference>
<dbReference type="GO" id="GO:1903037">
    <property type="term" value="P:regulation of leukocyte cell-cell adhesion"/>
    <property type="evidence" value="ECO:0007669"/>
    <property type="project" value="UniProtKB-ARBA"/>
</dbReference>
<organism evidence="17 18">
    <name type="scientific">Python bivittatus</name>
    <name type="common">Burmese python</name>
    <name type="synonym">Python molurus bivittatus</name>
    <dbReference type="NCBI Taxonomy" id="176946"/>
    <lineage>
        <taxon>Eukaryota</taxon>
        <taxon>Metazoa</taxon>
        <taxon>Chordata</taxon>
        <taxon>Craniata</taxon>
        <taxon>Vertebrata</taxon>
        <taxon>Euteleostomi</taxon>
        <taxon>Lepidosauria</taxon>
        <taxon>Squamata</taxon>
        <taxon>Bifurcata</taxon>
        <taxon>Unidentata</taxon>
        <taxon>Episquamata</taxon>
        <taxon>Toxicofera</taxon>
        <taxon>Serpentes</taxon>
        <taxon>Henophidia</taxon>
        <taxon>Pythonidae</taxon>
        <taxon>Python</taxon>
    </lineage>
</organism>
<protein>
    <submittedName>
        <fullName evidence="18">Butyrophilin subfamily 2 member A2-like</fullName>
    </submittedName>
</protein>
<dbReference type="CDD" id="cd12888">
    <property type="entry name" value="SPRY_PRY_TRIM7_like"/>
    <property type="match status" value="1"/>
</dbReference>
<dbReference type="Pfam" id="PF22705">
    <property type="entry name" value="C2-set_3"/>
    <property type="match status" value="1"/>
</dbReference>
<keyword evidence="6" id="KW-0732">Signal</keyword>
<keyword evidence="4 14" id="KW-0812">Transmembrane</keyword>
<dbReference type="PRINTS" id="PR01407">
    <property type="entry name" value="BUTYPHLNCDUF"/>
</dbReference>
<dbReference type="KEGG" id="pbi:103062947"/>
<dbReference type="InterPro" id="IPR003879">
    <property type="entry name" value="Butyrophylin_SPRY"/>
</dbReference>
<proteinExistence type="inferred from homology"/>
<dbReference type="InterPro" id="IPR053896">
    <property type="entry name" value="BTN3A2-like_Ig-C"/>
</dbReference>
<dbReference type="GO" id="GO:0050863">
    <property type="term" value="P:regulation of T cell activation"/>
    <property type="evidence" value="ECO:0007669"/>
    <property type="project" value="UniProtKB-ARBA"/>
</dbReference>
<evidence type="ECO:0000256" key="14">
    <source>
        <dbReference type="SAM" id="Phobius"/>
    </source>
</evidence>
<evidence type="ECO:0000256" key="3">
    <source>
        <dbReference type="ARBA" id="ARBA00009651"/>
    </source>
</evidence>
<feature type="transmembrane region" description="Helical" evidence="14">
    <location>
        <begin position="298"/>
        <end position="320"/>
    </location>
</feature>
<dbReference type="AlphaFoldDB" id="A0A9F2QZ54"/>
<dbReference type="FunFam" id="2.60.120.920:FF:000004">
    <property type="entry name" value="Butyrophilin subfamily 1 member A1"/>
    <property type="match status" value="1"/>
</dbReference>
<dbReference type="InterPro" id="IPR007110">
    <property type="entry name" value="Ig-like_dom"/>
</dbReference>
<evidence type="ECO:0000256" key="2">
    <source>
        <dbReference type="ARBA" id="ARBA00007591"/>
    </source>
</evidence>
<feature type="domain" description="Ig-like" evidence="16">
    <location>
        <begin position="200"/>
        <end position="286"/>
    </location>
</feature>
<gene>
    <name evidence="18" type="primary">LOC103062947</name>
</gene>
<comment type="similarity">
    <text evidence="13">Belongs to the SKINT family.</text>
</comment>
<name>A0A9F2QZ54_PYTBI</name>
<dbReference type="Pfam" id="PF07686">
    <property type="entry name" value="V-set"/>
    <property type="match status" value="1"/>
</dbReference>
<dbReference type="PROSITE" id="PS50835">
    <property type="entry name" value="IG_LIKE"/>
    <property type="match status" value="2"/>
</dbReference>
<dbReference type="SUPFAM" id="SSF48726">
    <property type="entry name" value="Immunoglobulin"/>
    <property type="match status" value="2"/>
</dbReference>
<keyword evidence="5" id="KW-0800">Toxin</keyword>
<evidence type="ECO:0000256" key="6">
    <source>
        <dbReference type="ARBA" id="ARBA00022729"/>
    </source>
</evidence>
<dbReference type="Gene3D" id="2.60.40.10">
    <property type="entry name" value="Immunoglobulins"/>
    <property type="match status" value="2"/>
</dbReference>
<dbReference type="SMART" id="SM00449">
    <property type="entry name" value="SPRY"/>
    <property type="match status" value="1"/>
</dbReference>
<feature type="domain" description="Ig-like" evidence="16">
    <location>
        <begin position="74"/>
        <end position="192"/>
    </location>
</feature>
<evidence type="ECO:0000256" key="4">
    <source>
        <dbReference type="ARBA" id="ARBA00022692"/>
    </source>
</evidence>
<dbReference type="PANTHER" id="PTHR24100:SF149">
    <property type="entry name" value="BG-LIKE ANTIGEN 1-RELATED"/>
    <property type="match status" value="1"/>
</dbReference>
<dbReference type="GO" id="GO:0001817">
    <property type="term" value="P:regulation of cytokine production"/>
    <property type="evidence" value="ECO:0007669"/>
    <property type="project" value="TreeGrafter"/>
</dbReference>
<dbReference type="PANTHER" id="PTHR24100">
    <property type="entry name" value="BUTYROPHILIN"/>
    <property type="match status" value="1"/>
</dbReference>
<evidence type="ECO:0000313" key="18">
    <source>
        <dbReference type="RefSeq" id="XP_007431370.2"/>
    </source>
</evidence>
<keyword evidence="17" id="KW-1185">Reference proteome</keyword>
<evidence type="ECO:0000259" key="16">
    <source>
        <dbReference type="PROSITE" id="PS50835"/>
    </source>
</evidence>
<dbReference type="GeneID" id="103062947"/>
<feature type="domain" description="B30.2/SPRY" evidence="15">
    <location>
        <begin position="324"/>
        <end position="512"/>
    </location>
</feature>
<dbReference type="GO" id="GO:0009897">
    <property type="term" value="C:external side of plasma membrane"/>
    <property type="evidence" value="ECO:0007669"/>
    <property type="project" value="TreeGrafter"/>
</dbReference>
<dbReference type="CDD" id="cd05713">
    <property type="entry name" value="IgV_MOG_like"/>
    <property type="match status" value="1"/>
</dbReference>
<dbReference type="GO" id="GO:0050852">
    <property type="term" value="P:T cell receptor signaling pathway"/>
    <property type="evidence" value="ECO:0007669"/>
    <property type="project" value="TreeGrafter"/>
</dbReference>
<keyword evidence="9" id="KW-1015">Disulfide bond</keyword>
<comment type="similarity">
    <text evidence="3">Belongs to the ohanin/vespryn family.</text>
</comment>
<dbReference type="GO" id="GO:0005102">
    <property type="term" value="F:signaling receptor binding"/>
    <property type="evidence" value="ECO:0007669"/>
    <property type="project" value="TreeGrafter"/>
</dbReference>
<evidence type="ECO:0000256" key="7">
    <source>
        <dbReference type="ARBA" id="ARBA00022989"/>
    </source>
</evidence>
<dbReference type="InterPro" id="IPR006574">
    <property type="entry name" value="PRY"/>
</dbReference>
<dbReference type="OMA" id="HQEATLD"/>
<dbReference type="Pfam" id="PF13765">
    <property type="entry name" value="PRY"/>
    <property type="match status" value="1"/>
</dbReference>
<dbReference type="InterPro" id="IPR013320">
    <property type="entry name" value="ConA-like_dom_sf"/>
</dbReference>
<evidence type="ECO:0000256" key="5">
    <source>
        <dbReference type="ARBA" id="ARBA00022699"/>
    </source>
</evidence>
<evidence type="ECO:0000256" key="10">
    <source>
        <dbReference type="ARBA" id="ARBA00023180"/>
    </source>
</evidence>
<reference evidence="18" key="1">
    <citation type="submission" date="2025-08" db="UniProtKB">
        <authorList>
            <consortium name="RefSeq"/>
        </authorList>
    </citation>
    <scope>IDENTIFICATION</scope>
    <source>
        <tissue evidence="18">Liver</tissue>
    </source>
</reference>
<evidence type="ECO:0000259" key="15">
    <source>
        <dbReference type="PROSITE" id="PS50188"/>
    </source>
</evidence>
<dbReference type="SUPFAM" id="SSF49899">
    <property type="entry name" value="Concanavalin A-like lectins/glucanases"/>
    <property type="match status" value="1"/>
</dbReference>
<dbReference type="InterPro" id="IPR050504">
    <property type="entry name" value="IgSF_BTN/MOG"/>
</dbReference>
<dbReference type="InterPro" id="IPR001870">
    <property type="entry name" value="B30.2/SPRY"/>
</dbReference>
<keyword evidence="10" id="KW-0325">Glycoprotein</keyword>
<accession>A0A9F2QZ54</accession>
<dbReference type="OrthoDB" id="9986391at2759"/>
<evidence type="ECO:0000256" key="11">
    <source>
        <dbReference type="ARBA" id="ARBA00023319"/>
    </source>
</evidence>
<evidence type="ECO:0000256" key="12">
    <source>
        <dbReference type="ARBA" id="ARBA00034460"/>
    </source>
</evidence>
<dbReference type="Pfam" id="PF00622">
    <property type="entry name" value="SPRY"/>
    <property type="match status" value="1"/>
</dbReference>
<dbReference type="Proteomes" id="UP000695026">
    <property type="component" value="Unplaced"/>
</dbReference>
<dbReference type="InterPro" id="IPR036179">
    <property type="entry name" value="Ig-like_dom_sf"/>
</dbReference>
<keyword evidence="11" id="KW-0393">Immunoglobulin domain</keyword>
<evidence type="ECO:0000313" key="17">
    <source>
        <dbReference type="Proteomes" id="UP000695026"/>
    </source>
</evidence>
<dbReference type="InterPro" id="IPR013106">
    <property type="entry name" value="Ig_V-set"/>
</dbReference>
<keyword evidence="5" id="KW-0528">Neurotoxin</keyword>
<dbReference type="PROSITE" id="PS50188">
    <property type="entry name" value="B302_SPRY"/>
    <property type="match status" value="1"/>
</dbReference>
<dbReference type="FunFam" id="2.60.40.10:FF:000142">
    <property type="entry name" value="V-set domain-containing T-cell activation inhibitor 1"/>
    <property type="match status" value="1"/>
</dbReference>
<evidence type="ECO:0000256" key="8">
    <source>
        <dbReference type="ARBA" id="ARBA00023136"/>
    </source>
</evidence>
<sequence length="512" mass="58469">MEESSPTARGKHVQLTFVLRKWKLKAIQEMVFINKFAMCLEDQNKKTKEMKAFSCGSKMSSLQFIFITFLVILPVDSVNSMQLTVIGPLHPVTASLREDIVLHCYLFPRTNVQNMEITWFRSQNSSYVHLYRSGKDHLEQQQPEYQGRTEFLKDGIGDGEIGLKILNISLFDEGHYHCSVKNGSFQQEATLDMKVTASGPAPLLSIEGYQDRGIRVVCRSSGWYPKPEVLWRDLRGRPLPTLAKTNSQRNDGTFNVQSDIILRGGSNLTCVIRNNLLDLEKESTIHITNHVFPKISSWIVALCLSLTAVVGLTIFIFYLLNRNKKLTTELDWRNMVIPIEKANIVLDPDTANHDLILSADQKTVIQGFMWQSLPDNPKRFNIERCLLGREGFSSGKHYWEVEVGEEGYWALGVARNSMKRKGRLILVPEEGIWAVGKDRLQYQALTVPKTPLALKKKPRKLGIYLDYEMQQIAFHDVNHQTHIFTFFSAAFSGEVIFPFFYVGVGCWLRLCP</sequence>
<keyword evidence="7 14" id="KW-1133">Transmembrane helix</keyword>
<dbReference type="FunFam" id="2.60.40.10:FF:000088">
    <property type="entry name" value="Butyrophilin subfamily 1 member A1"/>
    <property type="match status" value="1"/>
</dbReference>
<dbReference type="GO" id="GO:0042110">
    <property type="term" value="P:T cell activation"/>
    <property type="evidence" value="ECO:0007669"/>
    <property type="project" value="UniProtKB-ARBA"/>
</dbReference>
<dbReference type="SMART" id="SM00409">
    <property type="entry name" value="IG"/>
    <property type="match status" value="1"/>
</dbReference>
<comment type="similarity">
    <text evidence="2">Belongs to the immunoglobulin superfamily. BTN/MOG family.</text>
</comment>